<evidence type="ECO:0000313" key="2">
    <source>
        <dbReference type="Proteomes" id="UP001165122"/>
    </source>
</evidence>
<dbReference type="AlphaFoldDB" id="A0A9W7FPF6"/>
<comment type="caution">
    <text evidence="1">The sequence shown here is derived from an EMBL/GenBank/DDBJ whole genome shotgun (WGS) entry which is preliminary data.</text>
</comment>
<evidence type="ECO:0000313" key="1">
    <source>
        <dbReference type="EMBL" id="GMI16462.1"/>
    </source>
</evidence>
<dbReference type="Proteomes" id="UP001165122">
    <property type="component" value="Unassembled WGS sequence"/>
</dbReference>
<gene>
    <name evidence="1" type="ORF">TrLO_g9281</name>
</gene>
<dbReference type="EMBL" id="BRXW01000252">
    <property type="protein sequence ID" value="GMI16462.1"/>
    <property type="molecule type" value="Genomic_DNA"/>
</dbReference>
<protein>
    <submittedName>
        <fullName evidence="1">Uncharacterized protein</fullName>
    </submittedName>
</protein>
<organism evidence="1 2">
    <name type="scientific">Triparma laevis f. longispina</name>
    <dbReference type="NCBI Taxonomy" id="1714387"/>
    <lineage>
        <taxon>Eukaryota</taxon>
        <taxon>Sar</taxon>
        <taxon>Stramenopiles</taxon>
        <taxon>Ochrophyta</taxon>
        <taxon>Bolidophyceae</taxon>
        <taxon>Parmales</taxon>
        <taxon>Triparmaceae</taxon>
        <taxon>Triparma</taxon>
    </lineage>
</organism>
<keyword evidence="2" id="KW-1185">Reference proteome</keyword>
<sequence>MKVIYHHYFDDQTEYETYASVHETTCEKKQNIQEVNKLCDDEKINCKELTAKTCESSSIVKIDKLITPYNCCEESKNDKQNGRCKKITSFAEKCAHKLNDCNTVKDKSSCDKIKLESGLHEGKACCTWNAKDTKKKQDITTTVSDKGQSNFKTVTITHTAMENTYPKDLCLKNLFEIPLDTTTGTGILTRCLGQCQYSASCNSAKIPLTIKVPNVQKLGFLENRYQRASRMYRWGRPKTFDYRYITQGIAGDFIVNNDSDDSDNPNPTPAQTDLLKYLIGLEDRDPGRNAYGTFDYDTFGINPNVGVLP</sequence>
<proteinExistence type="predicted"/>
<reference evidence="2" key="1">
    <citation type="journal article" date="2023" name="Commun. Biol.">
        <title>Genome analysis of Parmales, the sister group of diatoms, reveals the evolutionary specialization of diatoms from phago-mixotrophs to photoautotrophs.</title>
        <authorList>
            <person name="Ban H."/>
            <person name="Sato S."/>
            <person name="Yoshikawa S."/>
            <person name="Yamada K."/>
            <person name="Nakamura Y."/>
            <person name="Ichinomiya M."/>
            <person name="Sato N."/>
            <person name="Blanc-Mathieu R."/>
            <person name="Endo H."/>
            <person name="Kuwata A."/>
            <person name="Ogata H."/>
        </authorList>
    </citation>
    <scope>NUCLEOTIDE SEQUENCE [LARGE SCALE GENOMIC DNA]</scope>
    <source>
        <strain evidence="2">NIES 3700</strain>
    </source>
</reference>
<name>A0A9W7FPF6_9STRA</name>
<accession>A0A9W7FPF6</accession>